<dbReference type="EMBL" id="SOZE01000025">
    <property type="protein sequence ID" value="TFF34976.1"/>
    <property type="molecule type" value="Genomic_DNA"/>
</dbReference>
<organism evidence="1 2">
    <name type="scientific">Mucilaginibacter psychrotolerans</name>
    <dbReference type="NCBI Taxonomy" id="1524096"/>
    <lineage>
        <taxon>Bacteria</taxon>
        <taxon>Pseudomonadati</taxon>
        <taxon>Bacteroidota</taxon>
        <taxon>Sphingobacteriia</taxon>
        <taxon>Sphingobacteriales</taxon>
        <taxon>Sphingobacteriaceae</taxon>
        <taxon>Mucilaginibacter</taxon>
    </lineage>
</organism>
<dbReference type="OrthoDB" id="964329at2"/>
<name>A0A4Y8S9B0_9SPHI</name>
<sequence length="71" mass="8221">METVLLQINNHKAYRLLEELEDLSIITVLNKSIESTQKLSEKYAGKLPTDIADELQNYVSQGRDEWNNRSI</sequence>
<dbReference type="RefSeq" id="WP_158288465.1">
    <property type="nucleotide sequence ID" value="NZ_SOZE01000025.1"/>
</dbReference>
<keyword evidence="2" id="KW-1185">Reference proteome</keyword>
<evidence type="ECO:0000313" key="1">
    <source>
        <dbReference type="EMBL" id="TFF34976.1"/>
    </source>
</evidence>
<evidence type="ECO:0000313" key="2">
    <source>
        <dbReference type="Proteomes" id="UP000297540"/>
    </source>
</evidence>
<dbReference type="AlphaFoldDB" id="A0A4Y8S9B0"/>
<dbReference type="Proteomes" id="UP000297540">
    <property type="component" value="Unassembled WGS sequence"/>
</dbReference>
<proteinExistence type="predicted"/>
<protein>
    <submittedName>
        <fullName evidence="1">Uncharacterized protein</fullName>
    </submittedName>
</protein>
<gene>
    <name evidence="1" type="ORF">E2R66_20625</name>
</gene>
<reference evidence="1 2" key="1">
    <citation type="journal article" date="2017" name="Int. J. Syst. Evol. Microbiol.">
        <title>Mucilaginibacterpsychrotolerans sp. nov., isolated from peatlands.</title>
        <authorList>
            <person name="Deng Y."/>
            <person name="Shen L."/>
            <person name="Xu B."/>
            <person name="Liu Y."/>
            <person name="Gu Z."/>
            <person name="Liu H."/>
            <person name="Zhou Y."/>
        </authorList>
    </citation>
    <scope>NUCLEOTIDE SEQUENCE [LARGE SCALE GENOMIC DNA]</scope>
    <source>
        <strain evidence="1 2">NH7-4</strain>
    </source>
</reference>
<accession>A0A4Y8S9B0</accession>
<comment type="caution">
    <text evidence="1">The sequence shown here is derived from an EMBL/GenBank/DDBJ whole genome shotgun (WGS) entry which is preliminary data.</text>
</comment>